<evidence type="ECO:0000259" key="1">
    <source>
        <dbReference type="Pfam" id="PF01796"/>
    </source>
</evidence>
<dbReference type="PANTHER" id="PTHR34075">
    <property type="entry name" value="BLR3430 PROTEIN"/>
    <property type="match status" value="1"/>
</dbReference>
<organism evidence="2 3">
    <name type="scientific">Brumicola pallidula DSM 14239 = ACAM 615</name>
    <dbReference type="NCBI Taxonomy" id="1121922"/>
    <lineage>
        <taxon>Bacteria</taxon>
        <taxon>Pseudomonadati</taxon>
        <taxon>Pseudomonadota</taxon>
        <taxon>Gammaproteobacteria</taxon>
        <taxon>Alteromonadales</taxon>
        <taxon>Alteromonadaceae</taxon>
        <taxon>Brumicola</taxon>
    </lineage>
</organism>
<accession>K6Y8D3</accession>
<keyword evidence="3" id="KW-1185">Reference proteome</keyword>
<protein>
    <recommendedName>
        <fullName evidence="1">ChsH2 C-terminal OB-fold domain-containing protein</fullName>
    </recommendedName>
</protein>
<dbReference type="OrthoDB" id="4303499at2"/>
<evidence type="ECO:0000313" key="2">
    <source>
        <dbReference type="EMBL" id="GAC29019.1"/>
    </source>
</evidence>
<dbReference type="InterPro" id="IPR012340">
    <property type="entry name" value="NA-bd_OB-fold"/>
</dbReference>
<proteinExistence type="predicted"/>
<dbReference type="AlphaFoldDB" id="K6Y8D3"/>
<dbReference type="Pfam" id="PF01796">
    <property type="entry name" value="OB_ChsH2_C"/>
    <property type="match status" value="1"/>
</dbReference>
<reference evidence="3" key="1">
    <citation type="journal article" date="2014" name="Environ. Microbiol.">
        <title>Comparative genomics of the marine bacterial genus Glaciecola reveals the high degree of genomic diversity and genomic characteristic for cold adaptation.</title>
        <authorList>
            <person name="Qin Q.L."/>
            <person name="Xie B.B."/>
            <person name="Yu Y."/>
            <person name="Shu Y.L."/>
            <person name="Rong J.C."/>
            <person name="Zhang Y.J."/>
            <person name="Zhao D.L."/>
            <person name="Chen X.L."/>
            <person name="Zhang X.Y."/>
            <person name="Chen B."/>
            <person name="Zhou B.C."/>
            <person name="Zhang Y.Z."/>
        </authorList>
    </citation>
    <scope>NUCLEOTIDE SEQUENCE [LARGE SCALE GENOMIC DNA]</scope>
    <source>
        <strain evidence="3">ACAM 615</strain>
    </source>
</reference>
<dbReference type="STRING" id="1121922.GCA_000428905_01932"/>
<dbReference type="EMBL" id="BAEQ01000039">
    <property type="protein sequence ID" value="GAC29019.1"/>
    <property type="molecule type" value="Genomic_DNA"/>
</dbReference>
<sequence>MNKFIDNKILSGDKNQFTLLAGHCQICSRLYFPTLLNCSVCETDLKEYKLPKKGTIWSWTTQHFQPKNPPYDDKQGIESFQPFCLGIIDLNNELRITAKLIDVTTEDIYINMPVELVQLPFKSFRNGNDVTTFAFQPIKK</sequence>
<dbReference type="RefSeq" id="WP_006011525.1">
    <property type="nucleotide sequence ID" value="NZ_BAEQ01000039.1"/>
</dbReference>
<dbReference type="InterPro" id="IPR002878">
    <property type="entry name" value="ChsH2_C"/>
</dbReference>
<dbReference type="PANTHER" id="PTHR34075:SF5">
    <property type="entry name" value="BLR3430 PROTEIN"/>
    <property type="match status" value="1"/>
</dbReference>
<gene>
    <name evidence="2" type="ORF">GPAL_2158</name>
</gene>
<feature type="domain" description="ChsH2 C-terminal OB-fold" evidence="1">
    <location>
        <begin position="49"/>
        <end position="117"/>
    </location>
</feature>
<comment type="caution">
    <text evidence="2">The sequence shown here is derived from an EMBL/GenBank/DDBJ whole genome shotgun (WGS) entry which is preliminary data.</text>
</comment>
<name>K6Y8D3_9ALTE</name>
<dbReference type="SUPFAM" id="SSF50249">
    <property type="entry name" value="Nucleic acid-binding proteins"/>
    <property type="match status" value="1"/>
</dbReference>
<evidence type="ECO:0000313" key="3">
    <source>
        <dbReference type="Proteomes" id="UP000006251"/>
    </source>
</evidence>
<dbReference type="InterPro" id="IPR052513">
    <property type="entry name" value="Thioester_dehydratase-like"/>
</dbReference>
<dbReference type="Proteomes" id="UP000006251">
    <property type="component" value="Unassembled WGS sequence"/>
</dbReference>